<feature type="modified residue" description="FMN phosphoryl threonine" evidence="6">
    <location>
        <position position="173"/>
    </location>
</feature>
<comment type="function">
    <text evidence="6">Part of a membrane-bound complex that couples electron transfer with translocation of ions across the membrane.</text>
</comment>
<keyword evidence="2 6" id="KW-0597">Phosphoprotein</keyword>
<dbReference type="OrthoDB" id="9784165at2"/>
<dbReference type="InterPro" id="IPR007329">
    <property type="entry name" value="FMN-bd"/>
</dbReference>
<dbReference type="Pfam" id="PF04205">
    <property type="entry name" value="FMN_bind"/>
    <property type="match status" value="1"/>
</dbReference>
<keyword evidence="5 6" id="KW-0249">Electron transport</keyword>
<dbReference type="Proteomes" id="UP000244906">
    <property type="component" value="Unassembled WGS sequence"/>
</dbReference>
<dbReference type="PANTHER" id="PTHR36118">
    <property type="entry name" value="ION-TRANSLOCATING OXIDOREDUCTASE COMPLEX SUBUNIT G"/>
    <property type="match status" value="1"/>
</dbReference>
<comment type="similarity">
    <text evidence="6">Belongs to the RnfG family.</text>
</comment>
<keyword evidence="3 6" id="KW-0285">Flavoprotein</keyword>
<dbReference type="EC" id="7.-.-.-" evidence="6"/>
<dbReference type="NCBIfam" id="NF002519">
    <property type="entry name" value="PRK01908.1"/>
    <property type="match status" value="1"/>
</dbReference>
<comment type="caution">
    <text evidence="9">The sequence shown here is derived from an EMBL/GenBank/DDBJ whole genome shotgun (WGS) entry which is preliminary data.</text>
</comment>
<keyword evidence="6" id="KW-0812">Transmembrane</keyword>
<evidence type="ECO:0000256" key="5">
    <source>
        <dbReference type="ARBA" id="ARBA00022982"/>
    </source>
</evidence>
<proteinExistence type="inferred from homology"/>
<keyword evidence="10" id="KW-1185">Reference proteome</keyword>
<keyword evidence="6" id="KW-1278">Translocase</keyword>
<keyword evidence="1 6" id="KW-0813">Transport</keyword>
<dbReference type="PANTHER" id="PTHR36118:SF1">
    <property type="entry name" value="ION-TRANSLOCATING OXIDOREDUCTASE COMPLEX SUBUNIT G"/>
    <property type="match status" value="1"/>
</dbReference>
<keyword evidence="6" id="KW-0472">Membrane</keyword>
<keyword evidence="6" id="KW-0997">Cell inner membrane</keyword>
<keyword evidence="4 6" id="KW-0288">FMN</keyword>
<comment type="cofactor">
    <cofactor evidence="6">
        <name>FMN</name>
        <dbReference type="ChEBI" id="CHEBI:58210"/>
    </cofactor>
</comment>
<dbReference type="PIRSF" id="PIRSF006091">
    <property type="entry name" value="E_trnsport_RnfG"/>
    <property type="match status" value="1"/>
</dbReference>
<dbReference type="SMART" id="SM00900">
    <property type="entry name" value="FMN_bind"/>
    <property type="match status" value="1"/>
</dbReference>
<sequence>MIISISRNALILAVFALITTAVLAVVNKATIEPIAAQKRRIIELNIQALIPANLYNNDPVSEAFTLNVQSLGGEITVFPLLNSGKPVAAIFTPSAPDGYGGPIQLSVGVYTDGSLAGARVVSHKETPGLGDKIELRKNDWMLSFDGLSLSNPTPSGWRVKKDGGQFDQFTGATITPRAVVGAVRRSLEYFQANQKAFFAQPALENNQKKTASNGLTSEDNNHG</sequence>
<gene>
    <name evidence="6" type="primary">rnfG</name>
    <name evidence="9" type="ORF">DC094_19985</name>
</gene>
<evidence type="ECO:0000256" key="7">
    <source>
        <dbReference type="SAM" id="MobiDB-lite"/>
    </source>
</evidence>
<evidence type="ECO:0000256" key="6">
    <source>
        <dbReference type="HAMAP-Rule" id="MF_00479"/>
    </source>
</evidence>
<dbReference type="GO" id="GO:0022900">
    <property type="term" value="P:electron transport chain"/>
    <property type="evidence" value="ECO:0007669"/>
    <property type="project" value="UniProtKB-UniRule"/>
</dbReference>
<comment type="subunit">
    <text evidence="6">The complex is composed of six subunits: RnfA, RnfB, RnfC, RnfD, RnfE and RnfG.</text>
</comment>
<comment type="subcellular location">
    <subcellularLocation>
        <location evidence="6">Cell inner membrane</location>
        <topology evidence="6">Single-pass membrane protein</topology>
    </subcellularLocation>
</comment>
<keyword evidence="6" id="KW-1133">Transmembrane helix</keyword>
<evidence type="ECO:0000256" key="2">
    <source>
        <dbReference type="ARBA" id="ARBA00022553"/>
    </source>
</evidence>
<evidence type="ECO:0000256" key="1">
    <source>
        <dbReference type="ARBA" id="ARBA00022448"/>
    </source>
</evidence>
<feature type="region of interest" description="Disordered" evidence="7">
    <location>
        <begin position="204"/>
        <end position="223"/>
    </location>
</feature>
<feature type="domain" description="FMN-binding" evidence="8">
    <location>
        <begin position="98"/>
        <end position="190"/>
    </location>
</feature>
<accession>A0A2V1GRQ5</accession>
<dbReference type="HAMAP" id="MF_00479">
    <property type="entry name" value="RsxG_RnfG"/>
    <property type="match status" value="1"/>
</dbReference>
<evidence type="ECO:0000256" key="4">
    <source>
        <dbReference type="ARBA" id="ARBA00022643"/>
    </source>
</evidence>
<dbReference type="EMBL" id="QDDL01000013">
    <property type="protein sequence ID" value="PVZ64344.1"/>
    <property type="molecule type" value="Genomic_DNA"/>
</dbReference>
<dbReference type="GO" id="GO:0010181">
    <property type="term" value="F:FMN binding"/>
    <property type="evidence" value="ECO:0007669"/>
    <property type="project" value="InterPro"/>
</dbReference>
<evidence type="ECO:0000313" key="10">
    <source>
        <dbReference type="Proteomes" id="UP000244906"/>
    </source>
</evidence>
<keyword evidence="6" id="KW-1003">Cell membrane</keyword>
<dbReference type="AlphaFoldDB" id="A0A2V1GRQ5"/>
<reference evidence="9 10" key="1">
    <citation type="submission" date="2018-04" db="EMBL/GenBank/DDBJ databases">
        <title>Thalassorhabdus spongiae gen. nov., sp. nov., isolated from a marine sponge in South-West Iceland.</title>
        <authorList>
            <person name="Knobloch S."/>
            <person name="Daussin A."/>
            <person name="Johannsson R."/>
            <person name="Marteinsson V.T."/>
        </authorList>
    </citation>
    <scope>NUCLEOTIDE SEQUENCE [LARGE SCALE GENOMIC DNA]</scope>
    <source>
        <strain evidence="9 10">Hp12</strain>
    </source>
</reference>
<dbReference type="InterPro" id="IPR010209">
    <property type="entry name" value="Ion_transpt_RnfG/RsxG"/>
</dbReference>
<name>A0A2V1GRQ5_9GAMM</name>
<dbReference type="RefSeq" id="WP_116688896.1">
    <property type="nucleotide sequence ID" value="NZ_CAWNYD010000013.1"/>
</dbReference>
<organism evidence="9 10">
    <name type="scientific">Pelagibaculum spongiae</name>
    <dbReference type="NCBI Taxonomy" id="2080658"/>
    <lineage>
        <taxon>Bacteria</taxon>
        <taxon>Pseudomonadati</taxon>
        <taxon>Pseudomonadota</taxon>
        <taxon>Gammaproteobacteria</taxon>
        <taxon>Oceanospirillales</taxon>
        <taxon>Pelagibaculum</taxon>
    </lineage>
</organism>
<evidence type="ECO:0000256" key="3">
    <source>
        <dbReference type="ARBA" id="ARBA00022630"/>
    </source>
</evidence>
<dbReference type="GO" id="GO:0005886">
    <property type="term" value="C:plasma membrane"/>
    <property type="evidence" value="ECO:0007669"/>
    <property type="project" value="UniProtKB-SubCell"/>
</dbReference>
<dbReference type="NCBIfam" id="TIGR01947">
    <property type="entry name" value="rnfG"/>
    <property type="match status" value="1"/>
</dbReference>
<evidence type="ECO:0000259" key="8">
    <source>
        <dbReference type="SMART" id="SM00900"/>
    </source>
</evidence>
<evidence type="ECO:0000313" key="9">
    <source>
        <dbReference type="EMBL" id="PVZ64344.1"/>
    </source>
</evidence>
<dbReference type="GO" id="GO:0009055">
    <property type="term" value="F:electron transfer activity"/>
    <property type="evidence" value="ECO:0007669"/>
    <property type="project" value="InterPro"/>
</dbReference>
<protein>
    <recommendedName>
        <fullName evidence="6">Ion-translocating oxidoreductase complex subunit G</fullName>
        <ecNumber evidence="6">7.-.-.-</ecNumber>
    </recommendedName>
    <alternativeName>
        <fullName evidence="6">Rnf electron transport complex subunit G</fullName>
    </alternativeName>
</protein>